<evidence type="ECO:0000256" key="1">
    <source>
        <dbReference type="SAM" id="MobiDB-lite"/>
    </source>
</evidence>
<sequence length="101" mass="10608">MDIMGSEGGKGSVVDGMVNAREKSILVLMGKRGEVVGIEGGDGTTEGSAKILVVLAGGDRTRDNIINFYVIVFPPVRAKEKDVEKEGIDEGASGRVRDDGD</sequence>
<accession>A0A388LBY8</accession>
<reference evidence="2 3" key="1">
    <citation type="journal article" date="2018" name="Cell">
        <title>The Chara Genome: Secondary Complexity and Implications for Plant Terrestrialization.</title>
        <authorList>
            <person name="Nishiyama T."/>
            <person name="Sakayama H."/>
            <person name="Vries J.D."/>
            <person name="Buschmann H."/>
            <person name="Saint-Marcoux D."/>
            <person name="Ullrich K.K."/>
            <person name="Haas F.B."/>
            <person name="Vanderstraeten L."/>
            <person name="Becker D."/>
            <person name="Lang D."/>
            <person name="Vosolsobe S."/>
            <person name="Rombauts S."/>
            <person name="Wilhelmsson P.K.I."/>
            <person name="Janitza P."/>
            <person name="Kern R."/>
            <person name="Heyl A."/>
            <person name="Rumpler F."/>
            <person name="Villalobos L.I.A.C."/>
            <person name="Clay J.M."/>
            <person name="Skokan R."/>
            <person name="Toyoda A."/>
            <person name="Suzuki Y."/>
            <person name="Kagoshima H."/>
            <person name="Schijlen E."/>
            <person name="Tajeshwar N."/>
            <person name="Catarino B."/>
            <person name="Hetherington A.J."/>
            <person name="Saltykova A."/>
            <person name="Bonnot C."/>
            <person name="Breuninger H."/>
            <person name="Symeonidi A."/>
            <person name="Radhakrishnan G.V."/>
            <person name="Van Nieuwerburgh F."/>
            <person name="Deforce D."/>
            <person name="Chang C."/>
            <person name="Karol K.G."/>
            <person name="Hedrich R."/>
            <person name="Ulvskov P."/>
            <person name="Glockner G."/>
            <person name="Delwiche C.F."/>
            <person name="Petrasek J."/>
            <person name="Van de Peer Y."/>
            <person name="Friml J."/>
            <person name="Beilby M."/>
            <person name="Dolan L."/>
            <person name="Kohara Y."/>
            <person name="Sugano S."/>
            <person name="Fujiyama A."/>
            <person name="Delaux P.-M."/>
            <person name="Quint M."/>
            <person name="TheiBen G."/>
            <person name="Hagemann M."/>
            <person name="Harholt J."/>
            <person name="Dunand C."/>
            <person name="Zachgo S."/>
            <person name="Langdale J."/>
            <person name="Maumus F."/>
            <person name="Straeten D.V.D."/>
            <person name="Gould S.B."/>
            <person name="Rensing S.A."/>
        </authorList>
    </citation>
    <scope>NUCLEOTIDE SEQUENCE [LARGE SCALE GENOMIC DNA]</scope>
    <source>
        <strain evidence="2 3">S276</strain>
    </source>
</reference>
<evidence type="ECO:0000313" key="2">
    <source>
        <dbReference type="EMBL" id="GBG79818.1"/>
    </source>
</evidence>
<dbReference type="Gramene" id="GBG79818">
    <property type="protein sequence ID" value="GBG79818"/>
    <property type="gene ID" value="CBR_g30082"/>
</dbReference>
<evidence type="ECO:0000313" key="3">
    <source>
        <dbReference type="Proteomes" id="UP000265515"/>
    </source>
</evidence>
<name>A0A388LBY8_CHABU</name>
<gene>
    <name evidence="2" type="ORF">CBR_g30082</name>
</gene>
<comment type="caution">
    <text evidence="2">The sequence shown here is derived from an EMBL/GenBank/DDBJ whole genome shotgun (WGS) entry which is preliminary data.</text>
</comment>
<organism evidence="2 3">
    <name type="scientific">Chara braunii</name>
    <name type="common">Braun's stonewort</name>
    <dbReference type="NCBI Taxonomy" id="69332"/>
    <lineage>
        <taxon>Eukaryota</taxon>
        <taxon>Viridiplantae</taxon>
        <taxon>Streptophyta</taxon>
        <taxon>Charophyceae</taxon>
        <taxon>Charales</taxon>
        <taxon>Characeae</taxon>
        <taxon>Chara</taxon>
    </lineage>
</organism>
<keyword evidence="3" id="KW-1185">Reference proteome</keyword>
<proteinExistence type="predicted"/>
<dbReference type="AlphaFoldDB" id="A0A388LBY8"/>
<dbReference type="EMBL" id="BFEA01000328">
    <property type="protein sequence ID" value="GBG79818.1"/>
    <property type="molecule type" value="Genomic_DNA"/>
</dbReference>
<feature type="region of interest" description="Disordered" evidence="1">
    <location>
        <begin position="80"/>
        <end position="101"/>
    </location>
</feature>
<dbReference type="Proteomes" id="UP000265515">
    <property type="component" value="Unassembled WGS sequence"/>
</dbReference>
<protein>
    <submittedName>
        <fullName evidence="2">Uncharacterized protein</fullName>
    </submittedName>
</protein>